<dbReference type="AlphaFoldDB" id="A0A837CP19"/>
<gene>
    <name evidence="2" type="ORF">BJA5080_06290</name>
</gene>
<accession>A0A837CP19</accession>
<evidence type="ECO:0000256" key="1">
    <source>
        <dbReference type="SAM" id="Coils"/>
    </source>
</evidence>
<dbReference type="RefSeq" id="WP_028175951.1">
    <property type="nucleotide sequence ID" value="NZ_ADOU02000004.1"/>
</dbReference>
<sequence>MDAEAKTTIDDLFELKGAKREARAYAFLWAAFRRTEISANPVRDALDCLIPFVAPYTNKIAGKQVTAEGIQTYLKDDFGFDIPQYAIDQLIKALAKQGFVAYRPQVRVHFAVPHESKFDVVKSEIETEFDDITADLATYAETVGFTVTPPPSGSWGQALIAFLRVRTDKNAASIVRIKGALVDPSSAEMAVVAAFIRKLHTDSPEHFEKIVHIFMGVLIEDFISSVTEIGSFSPDKPVTVLYDTAVLLRQLGCSGKSLKAATNELTRYLQDLGMQIRYFAGNETEVSNILNTIVYVKDTGRELEGETAAAIADGEITTTSLRMLQNSFPEHLARFNIFPAGDLESNAAGAARFQIDEAGFSTYLATQARRSGRAYSAQNRTNDAGFLASIMRLRRGNRARDLSECGFVFVTPNTFLAYASRRFLIEERMLGHNDFPPIMSLSQIATIAWLLKDQTIPPEKAGRELLANCFAAVRPDAEWFKYFREGIEQVVSGSLEDYSTNGINALTIQAARRIAQDESFGSSAIVRQLNMAEILSRAEVEQKRMLVEQEERRANDQKLAEEERALIMQQADQARAQELEQARTRERSAVEAAVAEAKAEILAQLAEERKRTAHRYAQWVVTALKISLLLALIAVVAEAFYLQNEEAHSSGTL</sequence>
<dbReference type="Proteomes" id="UP000024900">
    <property type="component" value="Unassembled WGS sequence"/>
</dbReference>
<reference evidence="2 3" key="1">
    <citation type="journal article" date="2014" name="BMC Genomics">
        <title>Comparative genomics of Bradyrhizobium japonicum CPAC 15 and Bradyrhizobium diazoefficiens CPAC 7: elite model strains for understanding symbiotic performance with soybean.</title>
        <authorList>
            <person name="Siqueira A.F."/>
            <person name="Ormeno-Orrillo E."/>
            <person name="Souza R.C."/>
            <person name="Rodrigues E.P."/>
            <person name="Almeida L.G."/>
            <person name="Barcellos F.G."/>
            <person name="Batista J.S."/>
            <person name="Nakatami A.S."/>
            <person name="Martinez-Romero E."/>
            <person name="Vasconcelos A.T."/>
            <person name="Hungria M."/>
        </authorList>
    </citation>
    <scope>NUCLEOTIDE SEQUENCE [LARGE SCALE GENOMIC DNA]</scope>
    <source>
        <strain evidence="2 3">SEMIA 5080</strain>
    </source>
</reference>
<name>A0A837CP19_9BRAD</name>
<evidence type="ECO:0000313" key="2">
    <source>
        <dbReference type="EMBL" id="KGJ71067.1"/>
    </source>
</evidence>
<feature type="coiled-coil region" evidence="1">
    <location>
        <begin position="537"/>
        <end position="596"/>
    </location>
</feature>
<comment type="caution">
    <text evidence="2">The sequence shown here is derived from an EMBL/GenBank/DDBJ whole genome shotgun (WGS) entry which is preliminary data.</text>
</comment>
<dbReference type="EMBL" id="ADOU02000004">
    <property type="protein sequence ID" value="KGJ71067.1"/>
    <property type="molecule type" value="Genomic_DNA"/>
</dbReference>
<proteinExistence type="predicted"/>
<organism evidence="2 3">
    <name type="scientific">Bradyrhizobium diazoefficiens SEMIA 5080</name>
    <dbReference type="NCBI Taxonomy" id="754504"/>
    <lineage>
        <taxon>Bacteria</taxon>
        <taxon>Pseudomonadati</taxon>
        <taxon>Pseudomonadota</taxon>
        <taxon>Alphaproteobacteria</taxon>
        <taxon>Hyphomicrobiales</taxon>
        <taxon>Nitrobacteraceae</taxon>
        <taxon>Bradyrhizobium</taxon>
    </lineage>
</organism>
<keyword evidence="1" id="KW-0175">Coiled coil</keyword>
<evidence type="ECO:0000313" key="3">
    <source>
        <dbReference type="Proteomes" id="UP000024900"/>
    </source>
</evidence>
<protein>
    <submittedName>
        <fullName evidence="2">Uncharacterized protein</fullName>
    </submittedName>
</protein>